<evidence type="ECO:0000256" key="2">
    <source>
        <dbReference type="ARBA" id="ARBA00022771"/>
    </source>
</evidence>
<organism evidence="7 8">
    <name type="scientific">Carex littledalei</name>
    <dbReference type="NCBI Taxonomy" id="544730"/>
    <lineage>
        <taxon>Eukaryota</taxon>
        <taxon>Viridiplantae</taxon>
        <taxon>Streptophyta</taxon>
        <taxon>Embryophyta</taxon>
        <taxon>Tracheophyta</taxon>
        <taxon>Spermatophyta</taxon>
        <taxon>Magnoliopsida</taxon>
        <taxon>Liliopsida</taxon>
        <taxon>Poales</taxon>
        <taxon>Cyperaceae</taxon>
        <taxon>Cyperoideae</taxon>
        <taxon>Cariceae</taxon>
        <taxon>Carex</taxon>
        <taxon>Carex subgen. Euthyceras</taxon>
    </lineage>
</organism>
<evidence type="ECO:0000256" key="4">
    <source>
        <dbReference type="PROSITE-ProRule" id="PRU00175"/>
    </source>
</evidence>
<evidence type="ECO:0000259" key="6">
    <source>
        <dbReference type="PROSITE" id="PS50089"/>
    </source>
</evidence>
<evidence type="ECO:0000256" key="5">
    <source>
        <dbReference type="SAM" id="MobiDB-lite"/>
    </source>
</evidence>
<dbReference type="Proteomes" id="UP000623129">
    <property type="component" value="Unassembled WGS sequence"/>
</dbReference>
<keyword evidence="8" id="KW-1185">Reference proteome</keyword>
<accession>A0A833VGC1</accession>
<dbReference type="OrthoDB" id="8062037at2759"/>
<dbReference type="SUPFAM" id="SSF57850">
    <property type="entry name" value="RING/U-box"/>
    <property type="match status" value="1"/>
</dbReference>
<proteinExistence type="predicted"/>
<feature type="domain" description="RING-type" evidence="6">
    <location>
        <begin position="201"/>
        <end position="244"/>
    </location>
</feature>
<dbReference type="InterPro" id="IPR001841">
    <property type="entry name" value="Znf_RING"/>
</dbReference>
<dbReference type="AlphaFoldDB" id="A0A833VGC1"/>
<dbReference type="PROSITE" id="PS50089">
    <property type="entry name" value="ZF_RING_2"/>
    <property type="match status" value="1"/>
</dbReference>
<evidence type="ECO:0000313" key="7">
    <source>
        <dbReference type="EMBL" id="KAF3338787.1"/>
    </source>
</evidence>
<gene>
    <name evidence="7" type="ORF">FCM35_KLT16258</name>
</gene>
<feature type="region of interest" description="Disordered" evidence="5">
    <location>
        <begin position="93"/>
        <end position="129"/>
    </location>
</feature>
<dbReference type="CDD" id="cd16454">
    <property type="entry name" value="RING-H2_PA-TM-RING"/>
    <property type="match status" value="1"/>
</dbReference>
<comment type="caution">
    <text evidence="7">The sequence shown here is derived from an EMBL/GenBank/DDBJ whole genome shotgun (WGS) entry which is preliminary data.</text>
</comment>
<dbReference type="Pfam" id="PF13639">
    <property type="entry name" value="zf-RING_2"/>
    <property type="match status" value="1"/>
</dbReference>
<evidence type="ECO:0000313" key="8">
    <source>
        <dbReference type="Proteomes" id="UP000623129"/>
    </source>
</evidence>
<dbReference type="PANTHER" id="PTHR15710">
    <property type="entry name" value="E3 UBIQUITIN-PROTEIN LIGASE PRAJA"/>
    <property type="match status" value="1"/>
</dbReference>
<dbReference type="EMBL" id="SWLB01000004">
    <property type="protein sequence ID" value="KAF3338787.1"/>
    <property type="molecule type" value="Genomic_DNA"/>
</dbReference>
<sequence length="256" mass="29115">MMQTNSYTTFLVLETMQYDVLIPYHLVLLPNPSYAVSAQYRENVLQPSFEASAAPFFSPPYHRYPQYPSYVPPTHYSLPAPPHLPVMVPTGQRRANIPPRQRRANIPPRQRRTNIPPRQRRGNIPPRQRWANMSDLQGDEYGAAPLLLYVDRVQPQPSDEAEVMTLEVNDVTQSGGNTTARHALESMPSIVLSWDHDAADCVICMDEMCTQDEAEITKLPCDHLFHKNCIGLWLSSNNTCPLCRFKLPIDETTNQA</sequence>
<keyword evidence="2 4" id="KW-0863">Zinc-finger</keyword>
<dbReference type="InterPro" id="IPR013083">
    <property type="entry name" value="Znf_RING/FYVE/PHD"/>
</dbReference>
<name>A0A833VGC1_9POAL</name>
<evidence type="ECO:0000256" key="3">
    <source>
        <dbReference type="ARBA" id="ARBA00022833"/>
    </source>
</evidence>
<dbReference type="Gene3D" id="3.30.40.10">
    <property type="entry name" value="Zinc/RING finger domain, C3HC4 (zinc finger)"/>
    <property type="match status" value="1"/>
</dbReference>
<reference evidence="7" key="1">
    <citation type="submission" date="2020-01" db="EMBL/GenBank/DDBJ databases">
        <title>Genome sequence of Kobresia littledalei, the first chromosome-level genome in the family Cyperaceae.</title>
        <authorList>
            <person name="Qu G."/>
        </authorList>
    </citation>
    <scope>NUCLEOTIDE SEQUENCE</scope>
    <source>
        <strain evidence="7">C.B.Clarke</strain>
        <tissue evidence="7">Leaf</tissue>
    </source>
</reference>
<dbReference type="SMART" id="SM00184">
    <property type="entry name" value="RING"/>
    <property type="match status" value="1"/>
</dbReference>
<dbReference type="GO" id="GO:0008270">
    <property type="term" value="F:zinc ion binding"/>
    <property type="evidence" value="ECO:0007669"/>
    <property type="project" value="UniProtKB-KW"/>
</dbReference>
<protein>
    <submittedName>
        <fullName evidence="7">E3 ubiquitin-protein ligase RING1-like protein</fullName>
    </submittedName>
</protein>
<keyword evidence="1" id="KW-0479">Metal-binding</keyword>
<keyword evidence="3" id="KW-0862">Zinc</keyword>
<evidence type="ECO:0000256" key="1">
    <source>
        <dbReference type="ARBA" id="ARBA00022723"/>
    </source>
</evidence>